<evidence type="ECO:0000256" key="5">
    <source>
        <dbReference type="ARBA" id="ARBA00022741"/>
    </source>
</evidence>
<evidence type="ECO:0000256" key="9">
    <source>
        <dbReference type="SAM" id="Phobius"/>
    </source>
</evidence>
<feature type="domain" description="ABC transporter" evidence="10">
    <location>
        <begin position="13"/>
        <end position="254"/>
    </location>
</feature>
<feature type="transmembrane region" description="Helical" evidence="9">
    <location>
        <begin position="382"/>
        <end position="400"/>
    </location>
</feature>
<dbReference type="EMBL" id="GDHF01020320">
    <property type="protein sequence ID" value="JAI31994.1"/>
    <property type="molecule type" value="Transcribed_RNA"/>
</dbReference>
<dbReference type="PROSITE" id="PS50893">
    <property type="entry name" value="ABC_TRANSPORTER_2"/>
    <property type="match status" value="1"/>
</dbReference>
<evidence type="ECO:0000256" key="4">
    <source>
        <dbReference type="ARBA" id="ARBA00022692"/>
    </source>
</evidence>
<evidence type="ECO:0000313" key="11">
    <source>
        <dbReference type="EMBL" id="JAI31994.1"/>
    </source>
</evidence>
<dbReference type="InterPro" id="IPR003439">
    <property type="entry name" value="ABC_transporter-like_ATP-bd"/>
</dbReference>
<dbReference type="InterPro" id="IPR050352">
    <property type="entry name" value="ABCG_transporters"/>
</dbReference>
<dbReference type="FunFam" id="3.40.50.300:FF:001473">
    <property type="entry name" value="ATP-binding cassette transporter"/>
    <property type="match status" value="1"/>
</dbReference>
<dbReference type="GO" id="GO:0042626">
    <property type="term" value="F:ATPase-coupled transmembrane transporter activity"/>
    <property type="evidence" value="ECO:0007669"/>
    <property type="project" value="TreeGrafter"/>
</dbReference>
<name>A0A0K8UZA8_BACLA</name>
<dbReference type="GO" id="GO:0005524">
    <property type="term" value="F:ATP binding"/>
    <property type="evidence" value="ECO:0007669"/>
    <property type="project" value="UniProtKB-KW"/>
</dbReference>
<dbReference type="SUPFAM" id="SSF52540">
    <property type="entry name" value="P-loop containing nucleoside triphosphate hydrolases"/>
    <property type="match status" value="1"/>
</dbReference>
<comment type="similarity">
    <text evidence="2">Belongs to the ABC transporter superfamily. ABCG family. Eye pigment precursor importer (TC 3.A.1.204) subfamily.</text>
</comment>
<evidence type="ECO:0000256" key="2">
    <source>
        <dbReference type="ARBA" id="ARBA00005814"/>
    </source>
</evidence>
<evidence type="ECO:0000256" key="6">
    <source>
        <dbReference type="ARBA" id="ARBA00022840"/>
    </source>
</evidence>
<dbReference type="Pfam" id="PF00005">
    <property type="entry name" value="ABC_tran"/>
    <property type="match status" value="1"/>
</dbReference>
<proteinExistence type="inferred from homology"/>
<dbReference type="AlphaFoldDB" id="A0A0K8UZA8"/>
<evidence type="ECO:0000256" key="1">
    <source>
        <dbReference type="ARBA" id="ARBA00004141"/>
    </source>
</evidence>
<organism evidence="11">
    <name type="scientific">Bactrocera latifrons</name>
    <name type="common">Malaysian fruit fly</name>
    <name type="synonym">Chaetodacus latifrons</name>
    <dbReference type="NCBI Taxonomy" id="174628"/>
    <lineage>
        <taxon>Eukaryota</taxon>
        <taxon>Metazoa</taxon>
        <taxon>Ecdysozoa</taxon>
        <taxon>Arthropoda</taxon>
        <taxon>Hexapoda</taxon>
        <taxon>Insecta</taxon>
        <taxon>Pterygota</taxon>
        <taxon>Neoptera</taxon>
        <taxon>Endopterygota</taxon>
        <taxon>Diptera</taxon>
        <taxon>Brachycera</taxon>
        <taxon>Muscomorpha</taxon>
        <taxon>Tephritoidea</taxon>
        <taxon>Tephritidae</taxon>
        <taxon>Bactrocera</taxon>
        <taxon>Bactrocera</taxon>
    </lineage>
</organism>
<gene>
    <name evidence="11" type="primary">Abcg5_0</name>
    <name evidence="11" type="ORF">c0_g3_i1</name>
</gene>
<evidence type="ECO:0000259" key="10">
    <source>
        <dbReference type="PROSITE" id="PS50893"/>
    </source>
</evidence>
<sequence length="405" mass="44355">MNDMKMIGSDYVLEAHNIFHTTEVDGGGCFNGGGIPALVLKGVNLTVHSGEVMAILGSKGSGKRALLDVIARRADGTTRGQVLLNGSPLTKALFQQRCGYVTQSCTFIPGLTIAQTLHYTPTILSGYLKSSKVRQVLADLALSQVAHKRVEYLNMSEARRLAIGIQLVRDPVMLLLDEPTQGLDPLSAYLLISILSNSAKKTGCGILLSLEKPRSDVFPFLDRALFLCLGGVVYSGGTRAMLEYFHSIGFPCPQLENPLMYYLCLSTVDRRSRDRFLESSQQIEALVERFSRETPMSDAPLNTMGSGKVPLAYGKPGELKVWIMLYLKLLASTFSCGLSGMKALFMRLLLLPIAMALMWLFYTDVGDDTHGFFSKNGMILNIIGLAYGCGTLTTISLCTYRHRLP</sequence>
<accession>A0A0K8UZA8</accession>
<dbReference type="InterPro" id="IPR003593">
    <property type="entry name" value="AAA+_ATPase"/>
</dbReference>
<dbReference type="SMART" id="SM00382">
    <property type="entry name" value="AAA"/>
    <property type="match status" value="1"/>
</dbReference>
<keyword evidence="5" id="KW-0547">Nucleotide-binding</keyword>
<evidence type="ECO:0000256" key="7">
    <source>
        <dbReference type="ARBA" id="ARBA00022989"/>
    </source>
</evidence>
<protein>
    <submittedName>
        <fullName evidence="11">ATP-binding cassette sub-family G member 5</fullName>
    </submittedName>
</protein>
<dbReference type="GO" id="GO:0016887">
    <property type="term" value="F:ATP hydrolysis activity"/>
    <property type="evidence" value="ECO:0007669"/>
    <property type="project" value="InterPro"/>
</dbReference>
<keyword evidence="4 9" id="KW-0812">Transmembrane</keyword>
<keyword evidence="3" id="KW-0813">Transport</keyword>
<dbReference type="PANTHER" id="PTHR48041">
    <property type="entry name" value="ABC TRANSPORTER G FAMILY MEMBER 28"/>
    <property type="match status" value="1"/>
</dbReference>
<dbReference type="Gene3D" id="3.40.50.300">
    <property type="entry name" value="P-loop containing nucleotide triphosphate hydrolases"/>
    <property type="match status" value="1"/>
</dbReference>
<evidence type="ECO:0000256" key="3">
    <source>
        <dbReference type="ARBA" id="ARBA00022448"/>
    </source>
</evidence>
<keyword evidence="6 11" id="KW-0067">ATP-binding</keyword>
<reference evidence="11" key="1">
    <citation type="submission" date="2015-06" db="EMBL/GenBank/DDBJ databases">
        <authorList>
            <person name="Hoefler B.C."/>
            <person name="Straight P.D."/>
        </authorList>
    </citation>
    <scope>NUCLEOTIDE SEQUENCE</scope>
</reference>
<keyword evidence="7 9" id="KW-1133">Transmembrane helix</keyword>
<dbReference type="InterPro" id="IPR027417">
    <property type="entry name" value="P-loop_NTPase"/>
</dbReference>
<dbReference type="OrthoDB" id="66620at2759"/>
<evidence type="ECO:0000256" key="8">
    <source>
        <dbReference type="ARBA" id="ARBA00023136"/>
    </source>
</evidence>
<keyword evidence="8 9" id="KW-0472">Membrane</keyword>
<dbReference type="GO" id="GO:0043190">
    <property type="term" value="C:ATP-binding cassette (ABC) transporter complex"/>
    <property type="evidence" value="ECO:0007669"/>
    <property type="project" value="TreeGrafter"/>
</dbReference>
<dbReference type="PANTHER" id="PTHR48041:SF113">
    <property type="entry name" value="ATP-BINDING CASSETTE SUB-FAMILY G MEMBER 5"/>
    <property type="match status" value="1"/>
</dbReference>
<comment type="subcellular location">
    <subcellularLocation>
        <location evidence="1">Membrane</location>
        <topology evidence="1">Multi-pass membrane protein</topology>
    </subcellularLocation>
</comment>
<feature type="transmembrane region" description="Helical" evidence="9">
    <location>
        <begin position="344"/>
        <end position="362"/>
    </location>
</feature>